<keyword evidence="2" id="KW-1185">Reference proteome</keyword>
<dbReference type="EMBL" id="BQNB010018496">
    <property type="protein sequence ID" value="GJT75062.1"/>
    <property type="molecule type" value="Genomic_DNA"/>
</dbReference>
<evidence type="ECO:0000313" key="1">
    <source>
        <dbReference type="EMBL" id="GJT75062.1"/>
    </source>
</evidence>
<accession>A0ABQ5GH57</accession>
<comment type="caution">
    <text evidence="1">The sequence shown here is derived from an EMBL/GenBank/DDBJ whole genome shotgun (WGS) entry which is preliminary data.</text>
</comment>
<name>A0ABQ5GH57_9ASTR</name>
<reference evidence="1" key="1">
    <citation type="journal article" date="2022" name="Int. J. Mol. Sci.">
        <title>Draft Genome of Tanacetum Coccineum: Genomic Comparison of Closely Related Tanacetum-Family Plants.</title>
        <authorList>
            <person name="Yamashiro T."/>
            <person name="Shiraishi A."/>
            <person name="Nakayama K."/>
            <person name="Satake H."/>
        </authorList>
    </citation>
    <scope>NUCLEOTIDE SEQUENCE</scope>
</reference>
<dbReference type="Proteomes" id="UP001151760">
    <property type="component" value="Unassembled WGS sequence"/>
</dbReference>
<organism evidence="1 2">
    <name type="scientific">Tanacetum coccineum</name>
    <dbReference type="NCBI Taxonomy" id="301880"/>
    <lineage>
        <taxon>Eukaryota</taxon>
        <taxon>Viridiplantae</taxon>
        <taxon>Streptophyta</taxon>
        <taxon>Embryophyta</taxon>
        <taxon>Tracheophyta</taxon>
        <taxon>Spermatophyta</taxon>
        <taxon>Magnoliopsida</taxon>
        <taxon>eudicotyledons</taxon>
        <taxon>Gunneridae</taxon>
        <taxon>Pentapetalae</taxon>
        <taxon>asterids</taxon>
        <taxon>campanulids</taxon>
        <taxon>Asterales</taxon>
        <taxon>Asteraceae</taxon>
        <taxon>Asteroideae</taxon>
        <taxon>Anthemideae</taxon>
        <taxon>Anthemidinae</taxon>
        <taxon>Tanacetum</taxon>
    </lineage>
</organism>
<sequence length="162" mass="17748">MVDLIDSLRLEGPLVEIPRAEDLQPSPEQLMFPIHRMEDNVLLGETSLSFSLQVVRSRVQRVKGEIKEKRLSLTDVMVPLVEPLSSKSLINEASTFVAPATTDPITTLSTTFAPSGVVPPLSVPDYQVLDMELHDGDPSSTDVPCPRKDVPVAVSKLVRSFS</sequence>
<gene>
    <name evidence="1" type="ORF">Tco_1041787</name>
</gene>
<protein>
    <submittedName>
        <fullName evidence="1">Uncharacterized protein</fullName>
    </submittedName>
</protein>
<proteinExistence type="predicted"/>
<evidence type="ECO:0000313" key="2">
    <source>
        <dbReference type="Proteomes" id="UP001151760"/>
    </source>
</evidence>
<reference evidence="1" key="2">
    <citation type="submission" date="2022-01" db="EMBL/GenBank/DDBJ databases">
        <authorList>
            <person name="Yamashiro T."/>
            <person name="Shiraishi A."/>
            <person name="Satake H."/>
            <person name="Nakayama K."/>
        </authorList>
    </citation>
    <scope>NUCLEOTIDE SEQUENCE</scope>
</reference>